<dbReference type="KEGG" id="ahel:Q31a_56830"/>
<dbReference type="InterPro" id="IPR011050">
    <property type="entry name" value="Pectin_lyase_fold/virulence"/>
</dbReference>
<feature type="domain" description="Right handed beta helix" evidence="2">
    <location>
        <begin position="292"/>
        <end position="391"/>
    </location>
</feature>
<evidence type="ECO:0000259" key="2">
    <source>
        <dbReference type="Pfam" id="PF13229"/>
    </source>
</evidence>
<dbReference type="EMBL" id="CP036298">
    <property type="protein sequence ID" value="QDV27295.1"/>
    <property type="molecule type" value="Genomic_DNA"/>
</dbReference>
<dbReference type="InterPro" id="IPR039448">
    <property type="entry name" value="Beta_helix"/>
</dbReference>
<protein>
    <recommendedName>
        <fullName evidence="2">Right handed beta helix domain-containing protein</fullName>
    </recommendedName>
</protein>
<dbReference type="Gene3D" id="2.160.20.10">
    <property type="entry name" value="Single-stranded right-handed beta-helix, Pectin lyase-like"/>
    <property type="match status" value="2"/>
</dbReference>
<evidence type="ECO:0000313" key="3">
    <source>
        <dbReference type="EMBL" id="QDV27295.1"/>
    </source>
</evidence>
<reference evidence="3 4" key="1">
    <citation type="submission" date="2019-02" db="EMBL/GenBank/DDBJ databases">
        <title>Deep-cultivation of Planctomycetes and their phenomic and genomic characterization uncovers novel biology.</title>
        <authorList>
            <person name="Wiegand S."/>
            <person name="Jogler M."/>
            <person name="Boedeker C."/>
            <person name="Pinto D."/>
            <person name="Vollmers J."/>
            <person name="Rivas-Marin E."/>
            <person name="Kohn T."/>
            <person name="Peeters S.H."/>
            <person name="Heuer A."/>
            <person name="Rast P."/>
            <person name="Oberbeckmann S."/>
            <person name="Bunk B."/>
            <person name="Jeske O."/>
            <person name="Meyerdierks A."/>
            <person name="Storesund J.E."/>
            <person name="Kallscheuer N."/>
            <person name="Luecker S."/>
            <person name="Lage O.M."/>
            <person name="Pohl T."/>
            <person name="Merkel B.J."/>
            <person name="Hornburger P."/>
            <person name="Mueller R.-W."/>
            <person name="Bruemmer F."/>
            <person name="Labrenz M."/>
            <person name="Spormann A.M."/>
            <person name="Op den Camp H."/>
            <person name="Overmann J."/>
            <person name="Amann R."/>
            <person name="Jetten M.S.M."/>
            <person name="Mascher T."/>
            <person name="Medema M.H."/>
            <person name="Devos D.P."/>
            <person name="Kaster A.-K."/>
            <person name="Ovreas L."/>
            <person name="Rohde M."/>
            <person name="Galperin M.Y."/>
            <person name="Jogler C."/>
        </authorList>
    </citation>
    <scope>NUCLEOTIDE SEQUENCE [LARGE SCALE GENOMIC DNA]</scope>
    <source>
        <strain evidence="3 4">Q31a</strain>
    </source>
</reference>
<gene>
    <name evidence="3" type="ORF">Q31a_56830</name>
</gene>
<dbReference type="AlphaFoldDB" id="A0A518GFB9"/>
<dbReference type="SMART" id="SM00710">
    <property type="entry name" value="PbH1"/>
    <property type="match status" value="7"/>
</dbReference>
<dbReference type="InterPro" id="IPR006626">
    <property type="entry name" value="PbH1"/>
</dbReference>
<dbReference type="OrthoDB" id="9791852at2"/>
<feature type="region of interest" description="Disordered" evidence="1">
    <location>
        <begin position="710"/>
        <end position="730"/>
    </location>
</feature>
<accession>A0A518GFB9</accession>
<keyword evidence="4" id="KW-1185">Reference proteome</keyword>
<name>A0A518GFB9_9BACT</name>
<sequence length="749" mass="81126">MRLQHSTSPRILRRRTSNSITRATRLLRTEQLDARITLSGTPFDLSGITTTLWVDQQAQVAQPTGAPTSPFAEISSAVALAGPGTEIVVRDGVYREELRLPAGTATAPVVLRAADGATPILSGSDLIDGWTSLGGGVYETTISWEPTALYIGGEEATNARHPDDGWWTVDTLGESSFVDSALIGLEANLVGSEFFVWTTHGNTQFTVPITGFDSSTGTITYDSPSQYLQLAAGDSYWLQNDSALVSQAGEWAWETIDGSTHIVVQVEGPADLAQIESPRRRDGIQASQFSLVEGFSVRQFERYGVDMTGANSVTIATSIVEQNGKAGVWMRGATNLLIEGNQIVENQYGMIANDSRHIQVVNNEVAYNAVDGIIISWGSTDVLIEANYIHHHLDWGHPDGIQLYRDVSNVRIIDNVIAANGQSMHIQEADDVSLSGNTIYGSSGYLVSLFATNSSVDGNTLAFSGYGLLRLPPEELSITSNVFNVGHGKPAYVSHEALQYEADENLYWNSSRALNPMFLRTAEGWQRNWDQYQSGNEHDQNSAYGNPEHINAPIAFDSAKSRESTHSVLALNTHEVLFEVGDFVEVNFDGVQRQITAKSADRITIFPPLEELTRTTLVANWGTNSNFNLDLRTSPSSPLPTAGSTLNIGLFQSRQYGAPLPAPAMFSSTVLHEPQNLTSETSHATALQPSPSRATLQATERRALLSLSGSPAKQSAFVSPSPAEDSSISQTDSVDIALLSLFEQVDATK</sequence>
<dbReference type="InterPro" id="IPR012334">
    <property type="entry name" value="Pectin_lyas_fold"/>
</dbReference>
<dbReference type="Proteomes" id="UP000318017">
    <property type="component" value="Chromosome"/>
</dbReference>
<organism evidence="3 4">
    <name type="scientific">Aureliella helgolandensis</name>
    <dbReference type="NCBI Taxonomy" id="2527968"/>
    <lineage>
        <taxon>Bacteria</taxon>
        <taxon>Pseudomonadati</taxon>
        <taxon>Planctomycetota</taxon>
        <taxon>Planctomycetia</taxon>
        <taxon>Pirellulales</taxon>
        <taxon>Pirellulaceae</taxon>
        <taxon>Aureliella</taxon>
    </lineage>
</organism>
<evidence type="ECO:0000256" key="1">
    <source>
        <dbReference type="SAM" id="MobiDB-lite"/>
    </source>
</evidence>
<dbReference type="PANTHER" id="PTHR36453:SF1">
    <property type="entry name" value="RIGHT HANDED BETA HELIX DOMAIN-CONTAINING PROTEIN"/>
    <property type="match status" value="1"/>
</dbReference>
<dbReference type="PANTHER" id="PTHR36453">
    <property type="entry name" value="SECRETED PROTEIN-RELATED"/>
    <property type="match status" value="1"/>
</dbReference>
<proteinExistence type="predicted"/>
<dbReference type="SUPFAM" id="SSF51126">
    <property type="entry name" value="Pectin lyase-like"/>
    <property type="match status" value="1"/>
</dbReference>
<dbReference type="Pfam" id="PF13229">
    <property type="entry name" value="Beta_helix"/>
    <property type="match status" value="1"/>
</dbReference>
<evidence type="ECO:0000313" key="4">
    <source>
        <dbReference type="Proteomes" id="UP000318017"/>
    </source>
</evidence>